<name>A0A841J3M7_9SPHN</name>
<dbReference type="InterPro" id="IPR001387">
    <property type="entry name" value="Cro/C1-type_HTH"/>
</dbReference>
<protein>
    <submittedName>
        <fullName evidence="2">Putative DNA-binding mobile mystery protein A</fullName>
    </submittedName>
</protein>
<dbReference type="GO" id="GO:0003677">
    <property type="term" value="F:DNA binding"/>
    <property type="evidence" value="ECO:0007669"/>
    <property type="project" value="UniProtKB-KW"/>
</dbReference>
<reference evidence="2 3" key="1">
    <citation type="submission" date="2020-08" db="EMBL/GenBank/DDBJ databases">
        <title>Genomic Encyclopedia of Type Strains, Phase IV (KMG-IV): sequencing the most valuable type-strain genomes for metagenomic binning, comparative biology and taxonomic classification.</title>
        <authorList>
            <person name="Goeker M."/>
        </authorList>
    </citation>
    <scope>NUCLEOTIDE SEQUENCE [LARGE SCALE GENOMIC DNA]</scope>
    <source>
        <strain evidence="2 3">DSM 102255</strain>
    </source>
</reference>
<dbReference type="RefSeq" id="WP_184081719.1">
    <property type="nucleotide sequence ID" value="NZ_JACIJP010000007.1"/>
</dbReference>
<dbReference type="SMART" id="SM00530">
    <property type="entry name" value="HTH_XRE"/>
    <property type="match status" value="1"/>
</dbReference>
<dbReference type="Gene3D" id="1.10.260.40">
    <property type="entry name" value="lambda repressor-like DNA-binding domains"/>
    <property type="match status" value="1"/>
</dbReference>
<keyword evidence="2" id="KW-0238">DNA-binding</keyword>
<keyword evidence="3" id="KW-1185">Reference proteome</keyword>
<dbReference type="InterPro" id="IPR010982">
    <property type="entry name" value="Lambda_DNA-bd_dom_sf"/>
</dbReference>
<organism evidence="2 3">
    <name type="scientific">Sphingobium subterraneum</name>
    <dbReference type="NCBI Taxonomy" id="627688"/>
    <lineage>
        <taxon>Bacteria</taxon>
        <taxon>Pseudomonadati</taxon>
        <taxon>Pseudomonadota</taxon>
        <taxon>Alphaproteobacteria</taxon>
        <taxon>Sphingomonadales</taxon>
        <taxon>Sphingomonadaceae</taxon>
        <taxon>Sphingobium</taxon>
    </lineage>
</organism>
<gene>
    <name evidence="2" type="ORF">FHS92_003179</name>
</gene>
<sequence length="152" mass="17228">MKATIRNRARGRLDKKFEALRPLDRFAMPPKGWIRAIRDAIGMTGAQLGKRVGNSPQGIVGLERSEAAGTIQLNTLRRAAEAMECVLVYAIVPKTSLADMVNRRAREIAQRALQRVSHSMALEDQQVDRDMELRIQTYIETALRDRDLWEAQ</sequence>
<evidence type="ECO:0000313" key="3">
    <source>
        <dbReference type="Proteomes" id="UP000552700"/>
    </source>
</evidence>
<accession>A0A841J3M7</accession>
<proteinExistence type="predicted"/>
<feature type="domain" description="HTH cro/C1-type" evidence="1">
    <location>
        <begin position="33"/>
        <end position="90"/>
    </location>
</feature>
<dbReference type="SUPFAM" id="SSF47413">
    <property type="entry name" value="lambda repressor-like DNA-binding domains"/>
    <property type="match status" value="1"/>
</dbReference>
<evidence type="ECO:0000259" key="1">
    <source>
        <dbReference type="SMART" id="SM00530"/>
    </source>
</evidence>
<dbReference type="InterPro" id="IPR013435">
    <property type="entry name" value="Mobile_mystery_prot_A"/>
</dbReference>
<comment type="caution">
    <text evidence="2">The sequence shown here is derived from an EMBL/GenBank/DDBJ whole genome shotgun (WGS) entry which is preliminary data.</text>
</comment>
<dbReference type="AlphaFoldDB" id="A0A841J3M7"/>
<evidence type="ECO:0000313" key="2">
    <source>
        <dbReference type="EMBL" id="MBB6125417.1"/>
    </source>
</evidence>
<dbReference type="NCBIfam" id="TIGR02612">
    <property type="entry name" value="mob_myst_A"/>
    <property type="match status" value="1"/>
</dbReference>
<dbReference type="EMBL" id="JACIJP010000007">
    <property type="protein sequence ID" value="MBB6125417.1"/>
    <property type="molecule type" value="Genomic_DNA"/>
</dbReference>
<dbReference type="Proteomes" id="UP000552700">
    <property type="component" value="Unassembled WGS sequence"/>
</dbReference>
<dbReference type="CDD" id="cd00093">
    <property type="entry name" value="HTH_XRE"/>
    <property type="match status" value="1"/>
</dbReference>